<gene>
    <name evidence="1" type="ORF">RM520_03630</name>
</gene>
<sequence length="485" mass="57297">MKTIKAIWATLSDKDKKDFLFFLAKRNRRGDTRNIDFVKLMDSGRTKNIHEVLYGKDSSGAFNALCKRVQDTLIEFVASKSFAEESSDELEVLKLLLASRIFFEQKLSKIAFKTLEKAEARAKNIDNYALLDEIYHTKIQYCFLNPKWNLNTIIGDYENNRTLSQQDFHLTMAYARIKSELQKNPKKPVNEIVIQTFVEFDLKINEDLTYKSLNQLMELTATTAKLQNDFYSVSPFMIEMYEVLKKKGEVPQKHVYYHLNMLYLMSVTKFRNKNFELSDDFIVKIETILSNSPKTFVRGFNEKVAILKALNQIYTGNISHGFEILNNGVETSLNKKLLLLMCLFQQCEFATAYDVFKTLNRTDNWYEKKMGWLWVLKKNIIEVLLLIELDKFDMVLIRLQRFSRNFNKRLRQIGEDRVLIFMNLVSDYHDNPKIVTSEDFKDRVENSFEWIGREQEDIFVMSFYAWLKSKMENRDLYEITLELMN</sequence>
<comment type="caution">
    <text evidence="1">The sequence shown here is derived from an EMBL/GenBank/DDBJ whole genome shotgun (WGS) entry which is preliminary data.</text>
</comment>
<evidence type="ECO:0000313" key="1">
    <source>
        <dbReference type="EMBL" id="MDT0620701.1"/>
    </source>
</evidence>
<proteinExistence type="predicted"/>
<evidence type="ECO:0000313" key="2">
    <source>
        <dbReference type="Proteomes" id="UP001250662"/>
    </source>
</evidence>
<dbReference type="Proteomes" id="UP001250662">
    <property type="component" value="Unassembled WGS sequence"/>
</dbReference>
<accession>A0ABU3BEX8</accession>
<dbReference type="RefSeq" id="WP_311387001.1">
    <property type="nucleotide sequence ID" value="NZ_JAVRHU010000001.1"/>
</dbReference>
<dbReference type="EMBL" id="JAVRHU010000001">
    <property type="protein sequence ID" value="MDT0620701.1"/>
    <property type="molecule type" value="Genomic_DNA"/>
</dbReference>
<name>A0ABU3BEX8_9FLAO</name>
<keyword evidence="2" id="KW-1185">Reference proteome</keyword>
<protein>
    <submittedName>
        <fullName evidence="1">Uncharacterized protein</fullName>
    </submittedName>
</protein>
<reference evidence="1 2" key="1">
    <citation type="submission" date="2023-09" db="EMBL/GenBank/DDBJ databases">
        <authorList>
            <person name="Rey-Velasco X."/>
        </authorList>
    </citation>
    <scope>NUCLEOTIDE SEQUENCE [LARGE SCALE GENOMIC DNA]</scope>
    <source>
        <strain evidence="1 2">P007</strain>
    </source>
</reference>
<organism evidence="1 2">
    <name type="scientific">Croceitalea vernalis</name>
    <dbReference type="NCBI Taxonomy" id="3075599"/>
    <lineage>
        <taxon>Bacteria</taxon>
        <taxon>Pseudomonadati</taxon>
        <taxon>Bacteroidota</taxon>
        <taxon>Flavobacteriia</taxon>
        <taxon>Flavobacteriales</taxon>
        <taxon>Flavobacteriaceae</taxon>
        <taxon>Croceitalea</taxon>
    </lineage>
</organism>